<dbReference type="InterPro" id="IPR006698">
    <property type="entry name" value="UPF0229"/>
</dbReference>
<sequence length="380" mass="43966">MSVSQHDWSLHRKGQIDQERHKEKIREAVKKNLGEIVSEESIILSDGKKSVRIPIRSLEEYSFRYDFGRQQHGGQGNGKSKVGDVVAQEPKQGKGKKGDAGKESGYDYYEAEITMEELSALIFEDLGLPNLEQKRQQEMQTEAVRFTDVRKKGPMNNLDKKRTIIENMKRNAAKGDAKFKDIKSEDLRFKVWEPTIKYQSNAVVIAMMDISGSMGEFEKYIARSFYFWMVRFLRTKYNNVQIVFISHHTEAKEVTEDEFFHKGESGGTQVSSAYELALQIIKERFNPNDWNIYPFHFSDGDNLPWDNDRCVQLVNKLMELCNIFGYGEIREGHYRSPSTLMSAYNKINDKKFTAVTISDKKEVYPALRKFFALRDAVPSK</sequence>
<gene>
    <name evidence="2" type="ORF">KTT_37780</name>
</gene>
<dbReference type="EMBL" id="BIFR01000001">
    <property type="protein sequence ID" value="GCE13919.1"/>
    <property type="molecule type" value="Genomic_DNA"/>
</dbReference>
<organism evidence="2 3">
    <name type="scientific">Tengunoibacter tsumagoiensis</name>
    <dbReference type="NCBI Taxonomy" id="2014871"/>
    <lineage>
        <taxon>Bacteria</taxon>
        <taxon>Bacillati</taxon>
        <taxon>Chloroflexota</taxon>
        <taxon>Ktedonobacteria</taxon>
        <taxon>Ktedonobacterales</taxon>
        <taxon>Dictyobacteraceae</taxon>
        <taxon>Tengunoibacter</taxon>
    </lineage>
</organism>
<dbReference type="CDD" id="cd00198">
    <property type="entry name" value="vWFA"/>
    <property type="match status" value="1"/>
</dbReference>
<reference evidence="3" key="1">
    <citation type="submission" date="2018-12" db="EMBL/GenBank/DDBJ databases">
        <title>Tengunoibacter tsumagoiensis gen. nov., sp. nov., Dictyobacter kobayashii sp. nov., D. alpinus sp. nov., and D. joshuensis sp. nov. and description of Dictyobacteraceae fam. nov. within the order Ktedonobacterales isolated from Tengu-no-mugimeshi.</title>
        <authorList>
            <person name="Wang C.M."/>
            <person name="Zheng Y."/>
            <person name="Sakai Y."/>
            <person name="Toyoda A."/>
            <person name="Minakuchi Y."/>
            <person name="Abe K."/>
            <person name="Yokota A."/>
            <person name="Yabe S."/>
        </authorList>
    </citation>
    <scope>NUCLEOTIDE SEQUENCE [LARGE SCALE GENOMIC DNA]</scope>
    <source>
        <strain evidence="3">Uno3</strain>
    </source>
</reference>
<dbReference type="NCBIfam" id="TIGR02877">
    <property type="entry name" value="spore_yhbH"/>
    <property type="match status" value="1"/>
</dbReference>
<dbReference type="InterPro" id="IPR036465">
    <property type="entry name" value="vWFA_dom_sf"/>
</dbReference>
<feature type="region of interest" description="Disordered" evidence="1">
    <location>
        <begin position="69"/>
        <end position="102"/>
    </location>
</feature>
<name>A0A402A4C1_9CHLR</name>
<proteinExistence type="predicted"/>
<evidence type="ECO:0000313" key="2">
    <source>
        <dbReference type="EMBL" id="GCE13919.1"/>
    </source>
</evidence>
<feature type="compositionally biased region" description="Basic and acidic residues" evidence="1">
    <location>
        <begin position="8"/>
        <end position="22"/>
    </location>
</feature>
<feature type="region of interest" description="Disordered" evidence="1">
    <location>
        <begin position="1"/>
        <end position="22"/>
    </location>
</feature>
<dbReference type="AlphaFoldDB" id="A0A402A4C1"/>
<dbReference type="InterPro" id="IPR014230">
    <property type="entry name" value="Spore_YhbH"/>
</dbReference>
<comment type="caution">
    <text evidence="2">The sequence shown here is derived from an EMBL/GenBank/DDBJ whole genome shotgun (WGS) entry which is preliminary data.</text>
</comment>
<evidence type="ECO:0000313" key="3">
    <source>
        <dbReference type="Proteomes" id="UP000287352"/>
    </source>
</evidence>
<dbReference type="RefSeq" id="WP_126581407.1">
    <property type="nucleotide sequence ID" value="NZ_BIFR01000001.1"/>
</dbReference>
<dbReference type="PANTHER" id="PTHR30510">
    <property type="entry name" value="UPF0229 PROTEIN YEAH"/>
    <property type="match status" value="1"/>
</dbReference>
<keyword evidence="3" id="KW-1185">Reference proteome</keyword>
<evidence type="ECO:0000256" key="1">
    <source>
        <dbReference type="SAM" id="MobiDB-lite"/>
    </source>
</evidence>
<accession>A0A402A4C1</accession>
<dbReference type="PANTHER" id="PTHR30510:SF2">
    <property type="entry name" value="UPF0229 PROTEIN YEAH"/>
    <property type="match status" value="1"/>
</dbReference>
<dbReference type="Proteomes" id="UP000287352">
    <property type="component" value="Unassembled WGS sequence"/>
</dbReference>
<dbReference type="Pfam" id="PF04285">
    <property type="entry name" value="DUF444"/>
    <property type="match status" value="1"/>
</dbReference>
<protein>
    <submittedName>
        <fullName evidence="2">Sporulation protein YhbH</fullName>
    </submittedName>
</protein>
<dbReference type="SUPFAM" id="SSF53300">
    <property type="entry name" value="vWA-like"/>
    <property type="match status" value="1"/>
</dbReference>
<dbReference type="OrthoDB" id="9788289at2"/>